<dbReference type="RefSeq" id="WP_389360551.1">
    <property type="nucleotide sequence ID" value="NZ_JBIACK010000004.1"/>
</dbReference>
<keyword evidence="1" id="KW-0472">Membrane</keyword>
<protein>
    <submittedName>
        <fullName evidence="3">Uncharacterized protein</fullName>
    </submittedName>
</protein>
<dbReference type="EMBL" id="JBIACK010000004">
    <property type="protein sequence ID" value="MFE8701244.1"/>
    <property type="molecule type" value="Genomic_DNA"/>
</dbReference>
<proteinExistence type="predicted"/>
<sequence>MTTFVMLSSSLALYRQWRKAETLDEKRKWRRAFGFSLLPLTGIVSWNLWLFVILPFWIFFKTW</sequence>
<keyword evidence="1" id="KW-1133">Transmembrane helix</keyword>
<keyword evidence="4" id="KW-1185">Reference proteome</keyword>
<organism evidence="3 4">
    <name type="scientific">Cytobacillus spartinae</name>
    <dbReference type="NCBI Taxonomy" id="3299023"/>
    <lineage>
        <taxon>Bacteria</taxon>
        <taxon>Bacillati</taxon>
        <taxon>Bacillota</taxon>
        <taxon>Bacilli</taxon>
        <taxon>Bacillales</taxon>
        <taxon>Bacillaceae</taxon>
        <taxon>Cytobacillus</taxon>
    </lineage>
</organism>
<dbReference type="EMBL" id="JBIACK010000004">
    <property type="protein sequence ID" value="MFE8700905.1"/>
    <property type="molecule type" value="Genomic_DNA"/>
</dbReference>
<evidence type="ECO:0000313" key="2">
    <source>
        <dbReference type="EMBL" id="MFE8700905.1"/>
    </source>
</evidence>
<keyword evidence="1" id="KW-0812">Transmembrane</keyword>
<evidence type="ECO:0000256" key="1">
    <source>
        <dbReference type="SAM" id="Phobius"/>
    </source>
</evidence>
<comment type="caution">
    <text evidence="3">The sequence shown here is derived from an EMBL/GenBank/DDBJ whole genome shotgun (WGS) entry which is preliminary data.</text>
</comment>
<gene>
    <name evidence="2" type="ORF">ACFYKX_09780</name>
    <name evidence="3" type="ORF">ACFYKX_11615</name>
</gene>
<evidence type="ECO:0000313" key="4">
    <source>
        <dbReference type="Proteomes" id="UP001601059"/>
    </source>
</evidence>
<reference evidence="3 4" key="1">
    <citation type="submission" date="2024-08" db="EMBL/GenBank/DDBJ databases">
        <title>Two novel Cytobacillus novel species.</title>
        <authorList>
            <person name="Liu G."/>
        </authorList>
    </citation>
    <scope>NUCLEOTIDE SEQUENCE [LARGE SCALE GENOMIC DNA]</scope>
    <source>
        <strain evidence="3 4">FJAT-54145</strain>
    </source>
</reference>
<feature type="transmembrane region" description="Helical" evidence="1">
    <location>
        <begin position="35"/>
        <end position="60"/>
    </location>
</feature>
<evidence type="ECO:0000313" key="3">
    <source>
        <dbReference type="EMBL" id="MFE8701244.1"/>
    </source>
</evidence>
<name>A0ABW6KBY4_9BACI</name>
<accession>A0ABW6KBY4</accession>
<dbReference type="Proteomes" id="UP001601059">
    <property type="component" value="Unassembled WGS sequence"/>
</dbReference>